<comment type="caution">
    <text evidence="1">The sequence shown here is derived from an EMBL/GenBank/DDBJ whole genome shotgun (WGS) entry which is preliminary data.</text>
</comment>
<sequence length="151" mass="17558">MTVENRKSFLEIKVIWKDDEMFELRVTASNINFFGTTDVYDKSECLANFAKTLKGFQNDNETIFYELGKKDCYAYFSMKYYSIGKSGYIGVEINLESDVPTVYRQEEKNKIKLEIIVEPNAIDNFQKELFYIASREEGVATLLATNDILYI</sequence>
<proteinExistence type="predicted"/>
<name>A0ABV0C0V9_9SPHI</name>
<dbReference type="Proteomes" id="UP001409291">
    <property type="component" value="Unassembled WGS sequence"/>
</dbReference>
<protein>
    <recommendedName>
        <fullName evidence="3">IPExxxVDY family protein</fullName>
    </recommendedName>
</protein>
<evidence type="ECO:0000313" key="2">
    <source>
        <dbReference type="Proteomes" id="UP001409291"/>
    </source>
</evidence>
<accession>A0ABV0C0V9</accession>
<dbReference type="EMBL" id="JBDJNQ010000022">
    <property type="protein sequence ID" value="MEN5380655.1"/>
    <property type="molecule type" value="Genomic_DNA"/>
</dbReference>
<dbReference type="RefSeq" id="WP_346583568.1">
    <property type="nucleotide sequence ID" value="NZ_JBDJNQ010000022.1"/>
</dbReference>
<evidence type="ECO:0008006" key="3">
    <source>
        <dbReference type="Google" id="ProtNLM"/>
    </source>
</evidence>
<gene>
    <name evidence="1" type="ORF">ABE541_25565</name>
</gene>
<organism evidence="1 2">
    <name type="scientific">Sphingobacterium kitahiroshimense</name>
    <dbReference type="NCBI Taxonomy" id="470446"/>
    <lineage>
        <taxon>Bacteria</taxon>
        <taxon>Pseudomonadati</taxon>
        <taxon>Bacteroidota</taxon>
        <taxon>Sphingobacteriia</taxon>
        <taxon>Sphingobacteriales</taxon>
        <taxon>Sphingobacteriaceae</taxon>
        <taxon>Sphingobacterium</taxon>
    </lineage>
</organism>
<reference evidence="1 2" key="1">
    <citation type="submission" date="2024-04" db="EMBL/GenBank/DDBJ databases">
        <title>WGS of bacteria from Torrens River.</title>
        <authorList>
            <person name="Wyrsch E.R."/>
            <person name="Drigo B."/>
        </authorList>
    </citation>
    <scope>NUCLEOTIDE SEQUENCE [LARGE SCALE GENOMIC DNA]</scope>
    <source>
        <strain evidence="1 2">TWI391</strain>
    </source>
</reference>
<evidence type="ECO:0000313" key="1">
    <source>
        <dbReference type="EMBL" id="MEN5380655.1"/>
    </source>
</evidence>
<keyword evidence="2" id="KW-1185">Reference proteome</keyword>